<name>A0AAQ6AHE6_AMPOC</name>
<dbReference type="GO" id="GO:0005545">
    <property type="term" value="F:1-phosphatidylinositol binding"/>
    <property type="evidence" value="ECO:0007669"/>
    <property type="project" value="InterPro"/>
</dbReference>
<keyword evidence="8" id="KW-1017">Isopeptide bond</keyword>
<evidence type="ECO:0000256" key="20">
    <source>
        <dbReference type="ARBA" id="ARBA00068054"/>
    </source>
</evidence>
<dbReference type="GO" id="GO:0008021">
    <property type="term" value="C:synaptic vesicle"/>
    <property type="evidence" value="ECO:0007669"/>
    <property type="project" value="TreeGrafter"/>
</dbReference>
<dbReference type="PANTHER" id="PTHR22951">
    <property type="entry name" value="CLATHRIN ASSEMBLY PROTEIN"/>
    <property type="match status" value="1"/>
</dbReference>
<keyword evidence="17" id="KW-0968">Cytoplasmic vesicle</keyword>
<feature type="region of interest" description="Disordered" evidence="23">
    <location>
        <begin position="520"/>
        <end position="539"/>
    </location>
</feature>
<dbReference type="Gene3D" id="1.25.40.90">
    <property type="match status" value="1"/>
</dbReference>
<feature type="domain" description="ENTH" evidence="24">
    <location>
        <begin position="14"/>
        <end position="145"/>
    </location>
</feature>
<evidence type="ECO:0000259" key="24">
    <source>
        <dbReference type="PROSITE" id="PS50942"/>
    </source>
</evidence>
<dbReference type="GO" id="GO:0016185">
    <property type="term" value="P:synaptic vesicle budding from presynaptic endocytic zone membrane"/>
    <property type="evidence" value="ECO:0007669"/>
    <property type="project" value="TreeGrafter"/>
</dbReference>
<dbReference type="Pfam" id="PF07651">
    <property type="entry name" value="ANTH"/>
    <property type="match status" value="1"/>
</dbReference>
<feature type="coiled-coil region" evidence="22">
    <location>
        <begin position="318"/>
        <end position="349"/>
    </location>
</feature>
<keyword evidence="12" id="KW-0007">Acetylation</keyword>
<keyword evidence="21" id="KW-0812">Transmembrane</keyword>
<dbReference type="GO" id="GO:0005794">
    <property type="term" value="C:Golgi apparatus"/>
    <property type="evidence" value="ECO:0007669"/>
    <property type="project" value="UniProtKB-SubCell"/>
</dbReference>
<evidence type="ECO:0000256" key="11">
    <source>
        <dbReference type="ARBA" id="ARBA00022843"/>
    </source>
</evidence>
<dbReference type="GO" id="GO:0032050">
    <property type="term" value="F:clathrin heavy chain binding"/>
    <property type="evidence" value="ECO:0007669"/>
    <property type="project" value="TreeGrafter"/>
</dbReference>
<dbReference type="GO" id="GO:0030136">
    <property type="term" value="C:clathrin-coated vesicle"/>
    <property type="evidence" value="ECO:0007669"/>
    <property type="project" value="UniProtKB-SubCell"/>
</dbReference>
<evidence type="ECO:0000256" key="4">
    <source>
        <dbReference type="ARBA" id="ARBA00004555"/>
    </source>
</evidence>
<dbReference type="AlphaFoldDB" id="A0AAQ6AHE6"/>
<keyword evidence="22" id="KW-0175">Coiled coil</keyword>
<dbReference type="GO" id="GO:0072583">
    <property type="term" value="P:clathrin-dependent endocytosis"/>
    <property type="evidence" value="ECO:0007669"/>
    <property type="project" value="InterPro"/>
</dbReference>
<keyword evidence="21" id="KW-1133">Transmembrane helix</keyword>
<dbReference type="CDD" id="cd16985">
    <property type="entry name" value="ANTH_N_AP180"/>
    <property type="match status" value="1"/>
</dbReference>
<evidence type="ECO:0000256" key="15">
    <source>
        <dbReference type="ARBA" id="ARBA00023176"/>
    </source>
</evidence>
<keyword evidence="7" id="KW-1003">Cell membrane</keyword>
<protein>
    <recommendedName>
        <fullName evidence="20">Phosphatidylinositol-binding clathrin assembly protein</fullName>
    </recommendedName>
</protein>
<evidence type="ECO:0000256" key="5">
    <source>
        <dbReference type="ARBA" id="ARBA00004600"/>
    </source>
</evidence>
<comment type="subunit">
    <text evidence="19">Binds to clathrin; involves primarily the C-terminal sequences, but the full-length protein is required for full binding capacity. Binds phosphatidylinositol 4,5- bisphosphate. Interacts with PIMREG; this interaction may change the subcellular location into the nucleus. Interacts with AP2A1 (via its alpha-appendage domain). Interacts (via N-terminus) with VAMP2; VAMP3; VAMP7 and VAMP8 (Via N-terminus). Interacts with LC3/MAP1LC3A.</text>
</comment>
<dbReference type="SMART" id="SM00273">
    <property type="entry name" value="ENTH"/>
    <property type="match status" value="1"/>
</dbReference>
<dbReference type="GO" id="GO:0005634">
    <property type="term" value="C:nucleus"/>
    <property type="evidence" value="ECO:0007669"/>
    <property type="project" value="UniProtKB-SubCell"/>
</dbReference>
<evidence type="ECO:0000256" key="17">
    <source>
        <dbReference type="ARBA" id="ARBA00023329"/>
    </source>
</evidence>
<dbReference type="InterPro" id="IPR011417">
    <property type="entry name" value="ANTH_dom"/>
</dbReference>
<evidence type="ECO:0000256" key="7">
    <source>
        <dbReference type="ARBA" id="ARBA00022475"/>
    </source>
</evidence>
<comment type="subcellular location">
    <subcellularLocation>
        <location evidence="3">Cell membrane</location>
    </subcellularLocation>
    <subcellularLocation>
        <location evidence="2">Cytoplasmic vesicle</location>
        <location evidence="2">Clathrin-coated vesicle</location>
    </subcellularLocation>
    <subcellularLocation>
        <location evidence="4">Golgi apparatus</location>
    </subcellularLocation>
    <subcellularLocation>
        <location evidence="5">Membrane</location>
        <location evidence="5">Clathrin-coated pit</location>
    </subcellularLocation>
    <subcellularLocation>
        <location evidence="1">Nucleus</location>
    </subcellularLocation>
</comment>
<reference evidence="25" key="2">
    <citation type="submission" date="2025-08" db="UniProtKB">
        <authorList>
            <consortium name="Ensembl"/>
        </authorList>
    </citation>
    <scope>IDENTIFICATION</scope>
</reference>
<dbReference type="InterPro" id="IPR045192">
    <property type="entry name" value="AP180-like"/>
</dbReference>
<dbReference type="InterPro" id="IPR013809">
    <property type="entry name" value="ENTH"/>
</dbReference>
<comment type="similarity">
    <text evidence="6">Belongs to the PICALM/SNAP91 family.</text>
</comment>
<accession>A0AAQ6AHE6</accession>
<feature type="transmembrane region" description="Helical" evidence="21">
    <location>
        <begin position="554"/>
        <end position="578"/>
    </location>
</feature>
<evidence type="ECO:0000256" key="1">
    <source>
        <dbReference type="ARBA" id="ARBA00004123"/>
    </source>
</evidence>
<reference evidence="25" key="3">
    <citation type="submission" date="2025-09" db="UniProtKB">
        <authorList>
            <consortium name="Ensembl"/>
        </authorList>
    </citation>
    <scope>IDENTIFICATION</scope>
</reference>
<evidence type="ECO:0000256" key="19">
    <source>
        <dbReference type="ARBA" id="ARBA00061829"/>
    </source>
</evidence>
<evidence type="ECO:0000256" key="3">
    <source>
        <dbReference type="ARBA" id="ARBA00004236"/>
    </source>
</evidence>
<dbReference type="SUPFAM" id="SSF48464">
    <property type="entry name" value="ENTH/VHS domain"/>
    <property type="match status" value="1"/>
</dbReference>
<dbReference type="InterPro" id="IPR014712">
    <property type="entry name" value="ANTH_dom_sf"/>
</dbReference>
<evidence type="ECO:0000256" key="21">
    <source>
        <dbReference type="PROSITE-ProRule" id="PRU00243"/>
    </source>
</evidence>
<sequence>MSGQSITDRITAAQHSVTGSAISKTVCKATTHEVMGPKKKHLDYLIQCTNEMNVNIPQLADTLFERTTNTSWVVVFKSLTTTHHLMVYGNERFIQYLASRNTLFNLSNFLDKSGLQGYDMSTFIRRYSRYLNEKAVSYRQVAFDFTKVKRGSDGVMRTINTEKLLKTIPIIQNQMDVLLDFNVNANELTNGVINAAFMLLFKDAIRLFAAYNEGIINLLEKYFDMKKVQCKEGLDIYKKFLTRMTRISEFLKVAEQVGIDRGDIPDLSQAPSSLLDALEQHLASLEGKKVKDSTAASRASTLSNAVSSLANTGISFTKADEREKQAALEEEQARLKALKEQRLKELQKNPAAVSTESSPIATVGGTMSSAPAIDLFSTPSNGTSTILNLVVCKCVPGCEGEKTKPSSVLVDSSTSLLLPVFVLSCVFASSGFTASPTPQQPHNPRGLNVDFDSVFGSNANANNLDSSDVLGGILKPTVASSPNQSMTPNGQQPHKLVSTDLDSSLANLVGNLGIGNGTAKNDLHWSQPGEKKLTGGTNWQPKTAPSTTWNPATMVGLFIISAVIGLACFSLDLVFFPFHCVPWSSIKFVV</sequence>
<keyword evidence="10" id="KW-0254">Endocytosis</keyword>
<evidence type="ECO:0000256" key="2">
    <source>
        <dbReference type="ARBA" id="ARBA00004132"/>
    </source>
</evidence>
<evidence type="ECO:0000256" key="8">
    <source>
        <dbReference type="ARBA" id="ARBA00022499"/>
    </source>
</evidence>
<keyword evidence="13" id="KW-0333">Golgi apparatus</keyword>
<dbReference type="PROSITE" id="PS50942">
    <property type="entry name" value="ENTH"/>
    <property type="match status" value="1"/>
</dbReference>
<evidence type="ECO:0000313" key="25">
    <source>
        <dbReference type="Ensembl" id="ENSAOCP00000077818.1"/>
    </source>
</evidence>
<proteinExistence type="inferred from homology"/>
<evidence type="ECO:0000256" key="16">
    <source>
        <dbReference type="ARBA" id="ARBA00023242"/>
    </source>
</evidence>
<keyword evidence="14 21" id="KW-0472">Membrane</keyword>
<evidence type="ECO:0000256" key="22">
    <source>
        <dbReference type="SAM" id="Coils"/>
    </source>
</evidence>
<evidence type="ECO:0000256" key="23">
    <source>
        <dbReference type="SAM" id="MobiDB-lite"/>
    </source>
</evidence>
<dbReference type="Ensembl" id="ENSAOCT00000074517.1">
    <property type="protein sequence ID" value="ENSAOCP00000077818.1"/>
    <property type="gene ID" value="ENSAOCG00000020062.2"/>
</dbReference>
<reference evidence="25 26" key="1">
    <citation type="submission" date="2022-01" db="EMBL/GenBank/DDBJ databases">
        <title>A chromosome-scale genome assembly of the false clownfish, Amphiprion ocellaris.</title>
        <authorList>
            <person name="Ryu T."/>
        </authorList>
    </citation>
    <scope>NUCLEOTIDE SEQUENCE [LARGE SCALE GENOMIC DNA]</scope>
</reference>
<dbReference type="GO" id="GO:0098894">
    <property type="term" value="C:extrinsic component of presynaptic endocytic zone membrane"/>
    <property type="evidence" value="ECO:0007669"/>
    <property type="project" value="TreeGrafter"/>
</dbReference>
<dbReference type="SUPFAM" id="SSF89009">
    <property type="entry name" value="GAT-like domain"/>
    <property type="match status" value="1"/>
</dbReference>
<evidence type="ECO:0000256" key="13">
    <source>
        <dbReference type="ARBA" id="ARBA00023034"/>
    </source>
</evidence>
<keyword evidence="16" id="KW-0539">Nucleus</keyword>
<keyword evidence="26" id="KW-1185">Reference proteome</keyword>
<organism evidence="25 26">
    <name type="scientific">Amphiprion ocellaris</name>
    <name type="common">Clown anemonefish</name>
    <dbReference type="NCBI Taxonomy" id="80972"/>
    <lineage>
        <taxon>Eukaryota</taxon>
        <taxon>Metazoa</taxon>
        <taxon>Chordata</taxon>
        <taxon>Craniata</taxon>
        <taxon>Vertebrata</taxon>
        <taxon>Euteleostomi</taxon>
        <taxon>Actinopterygii</taxon>
        <taxon>Neopterygii</taxon>
        <taxon>Teleostei</taxon>
        <taxon>Neoteleostei</taxon>
        <taxon>Acanthomorphata</taxon>
        <taxon>Ovalentaria</taxon>
        <taxon>Pomacentridae</taxon>
        <taxon>Amphiprion</taxon>
    </lineage>
</organism>
<evidence type="ECO:0000256" key="12">
    <source>
        <dbReference type="ARBA" id="ARBA00022990"/>
    </source>
</evidence>
<dbReference type="GeneTree" id="ENSGT00950000183068"/>
<evidence type="ECO:0000256" key="14">
    <source>
        <dbReference type="ARBA" id="ARBA00023136"/>
    </source>
</evidence>
<evidence type="ECO:0000256" key="9">
    <source>
        <dbReference type="ARBA" id="ARBA00022553"/>
    </source>
</evidence>
<comment type="caution">
    <text evidence="21">Lacks conserved residue(s) required for the propagation of feature annotation.</text>
</comment>
<dbReference type="Gene3D" id="1.20.58.150">
    <property type="entry name" value="ANTH domain"/>
    <property type="match status" value="1"/>
</dbReference>
<dbReference type="GO" id="GO:0005546">
    <property type="term" value="F:phosphatidylinositol-4,5-bisphosphate binding"/>
    <property type="evidence" value="ECO:0007669"/>
    <property type="project" value="TreeGrafter"/>
</dbReference>
<keyword evidence="15" id="KW-0168">Coated pit</keyword>
<dbReference type="GO" id="GO:0005905">
    <property type="term" value="C:clathrin-coated pit"/>
    <property type="evidence" value="ECO:0007669"/>
    <property type="project" value="UniProtKB-SubCell"/>
</dbReference>
<keyword evidence="11" id="KW-0832">Ubl conjugation</keyword>
<dbReference type="Proteomes" id="UP001501940">
    <property type="component" value="Chromosome 14"/>
</dbReference>
<dbReference type="InterPro" id="IPR008942">
    <property type="entry name" value="ENTH_VHS"/>
</dbReference>
<evidence type="ECO:0000256" key="6">
    <source>
        <dbReference type="ARBA" id="ARBA00008011"/>
    </source>
</evidence>
<dbReference type="FunFam" id="1.25.40.90:FF:000001">
    <property type="entry name" value="phosphatidylinositol-binding clathrin assembly protein-like isoform X1"/>
    <property type="match status" value="1"/>
</dbReference>
<dbReference type="PANTHER" id="PTHR22951:SF16">
    <property type="entry name" value="PHOSPHATIDYLINOSITOL-BINDING CLATHRIN ASSEMBLY PROTEIN"/>
    <property type="match status" value="1"/>
</dbReference>
<evidence type="ECO:0000256" key="10">
    <source>
        <dbReference type="ARBA" id="ARBA00022583"/>
    </source>
</evidence>
<dbReference type="FunFam" id="1.20.58.150:FF:000001">
    <property type="entry name" value="phosphatidylinositol-binding clathrin assembly protein-like isoform X1"/>
    <property type="match status" value="1"/>
</dbReference>
<dbReference type="GO" id="GO:0000149">
    <property type="term" value="F:SNARE binding"/>
    <property type="evidence" value="ECO:0007669"/>
    <property type="project" value="TreeGrafter"/>
</dbReference>
<comment type="function">
    <text evidence="18">Cytoplasmic adapter protein that plays a critical role in clathrin-mediated endocytosis which is important in processes such as internalization of cell receptors, synaptic transmission or removal of apoptotic cells. Recruits AP-2 and attaches clathrin triskelions to the cytoplasmic side of plasma membrane leading to clathrin-coated vesicles (CCVs) assembly. Furthermore, regulates clathrin-coated vesicle size and maturation by directly sensing and driving membrane curvature. In addition to binding to clathrin, mediates the endocytosis of small R-SNARES (Soluble NSF Attachment Protein REceptors) between plasma membranes and endosomes including VAMP2, VAMP3, VAMP4, VAMP7 or VAMP8. In turn, PICALM-dependent SNARE endocytosis is required for the formation and maturation of autophagic precursors. Modulates thereby autophagy and the turnover of autophagy substrates such as MAPT/TAU or amyloid precursor protein cleaved C-terminal fragment (APP-CTF).</text>
</comment>
<evidence type="ECO:0000256" key="18">
    <source>
        <dbReference type="ARBA" id="ARBA00055144"/>
    </source>
</evidence>
<dbReference type="GO" id="GO:0048268">
    <property type="term" value="P:clathrin coat assembly"/>
    <property type="evidence" value="ECO:0007669"/>
    <property type="project" value="InterPro"/>
</dbReference>
<keyword evidence="9" id="KW-0597">Phosphoprotein</keyword>
<evidence type="ECO:0000313" key="26">
    <source>
        <dbReference type="Proteomes" id="UP001501940"/>
    </source>
</evidence>